<dbReference type="Pfam" id="PF16327">
    <property type="entry name" value="CcmF_C"/>
    <property type="match status" value="1"/>
</dbReference>
<gene>
    <name evidence="14" type="ORF">SAMN05216387_10277</name>
</gene>
<evidence type="ECO:0000256" key="8">
    <source>
        <dbReference type="ARBA" id="ARBA00023136"/>
    </source>
</evidence>
<feature type="domain" description="Cytochrome c assembly protein" evidence="12">
    <location>
        <begin position="114"/>
        <end position="320"/>
    </location>
</feature>
<feature type="transmembrane region" description="Helical" evidence="11">
    <location>
        <begin position="419"/>
        <end position="438"/>
    </location>
</feature>
<dbReference type="PRINTS" id="PR01411">
    <property type="entry name" value="CCMFBIOGNSIS"/>
</dbReference>
<dbReference type="GO" id="GO:0020037">
    <property type="term" value="F:heme binding"/>
    <property type="evidence" value="ECO:0007669"/>
    <property type="project" value="InterPro"/>
</dbReference>
<feature type="transmembrane region" description="Helical" evidence="11">
    <location>
        <begin position="516"/>
        <end position="539"/>
    </location>
</feature>
<feature type="transmembrane region" description="Helical" evidence="11">
    <location>
        <begin position="337"/>
        <end position="356"/>
    </location>
</feature>
<feature type="transmembrane region" description="Helical" evidence="11">
    <location>
        <begin position="202"/>
        <end position="222"/>
    </location>
</feature>
<keyword evidence="7 11" id="KW-1133">Transmembrane helix</keyword>
<dbReference type="AlphaFoldDB" id="A0A1H7I6R9"/>
<feature type="transmembrane region" description="Helical" evidence="11">
    <location>
        <begin position="234"/>
        <end position="254"/>
    </location>
</feature>
<comment type="similarity">
    <text evidence="2">Belongs to the CcmF/CycK/Ccl1/NrfE/CcsA family.</text>
</comment>
<feature type="transmembrane region" description="Helical" evidence="11">
    <location>
        <begin position="377"/>
        <end position="399"/>
    </location>
</feature>
<feature type="transmembrane region" description="Helical" evidence="11">
    <location>
        <begin position="121"/>
        <end position="139"/>
    </location>
</feature>
<dbReference type="InterPro" id="IPR003567">
    <property type="entry name" value="Cyt_c_biogenesis"/>
</dbReference>
<evidence type="ECO:0000256" key="5">
    <source>
        <dbReference type="ARBA" id="ARBA00022692"/>
    </source>
</evidence>
<keyword evidence="6" id="KW-0201">Cytochrome c-type biogenesis</keyword>
<feature type="domain" description="Cytochrome c-type biogenesis protein CcmF C-terminal" evidence="13">
    <location>
        <begin position="340"/>
        <end position="663"/>
    </location>
</feature>
<dbReference type="PANTHER" id="PTHR43653:SF1">
    <property type="entry name" value="CYTOCHROME C-TYPE BIOGENESIS PROTEIN CCMF"/>
    <property type="match status" value="1"/>
</dbReference>
<protein>
    <submittedName>
        <fullName evidence="14">Cytochrome c-type biogenesis protein CcmF</fullName>
    </submittedName>
</protein>
<evidence type="ECO:0000256" key="7">
    <source>
        <dbReference type="ARBA" id="ARBA00022989"/>
    </source>
</evidence>
<dbReference type="NCBIfam" id="NF007691">
    <property type="entry name" value="PRK10369.1"/>
    <property type="match status" value="1"/>
</dbReference>
<evidence type="ECO:0000256" key="6">
    <source>
        <dbReference type="ARBA" id="ARBA00022748"/>
    </source>
</evidence>
<evidence type="ECO:0000256" key="2">
    <source>
        <dbReference type="ARBA" id="ARBA00009186"/>
    </source>
</evidence>
<accession>A0A1H7I6R9</accession>
<comment type="subcellular location">
    <subcellularLocation>
        <location evidence="1">Cell inner membrane</location>
        <topology evidence="1">Multi-pass membrane protein</topology>
    </subcellularLocation>
</comment>
<keyword evidence="15" id="KW-1185">Reference proteome</keyword>
<evidence type="ECO:0000256" key="3">
    <source>
        <dbReference type="ARBA" id="ARBA00022475"/>
    </source>
</evidence>
<feature type="compositionally biased region" description="Low complexity" evidence="10">
    <location>
        <begin position="683"/>
        <end position="692"/>
    </location>
</feature>
<evidence type="ECO:0000313" key="14">
    <source>
        <dbReference type="EMBL" id="SEK58231.1"/>
    </source>
</evidence>
<dbReference type="NCBIfam" id="TIGR00353">
    <property type="entry name" value="nrfE"/>
    <property type="match status" value="1"/>
</dbReference>
<evidence type="ECO:0000256" key="9">
    <source>
        <dbReference type="ARBA" id="ARBA00037230"/>
    </source>
</evidence>
<feature type="transmembrane region" description="Helical" evidence="11">
    <location>
        <begin position="274"/>
        <end position="290"/>
    </location>
</feature>
<feature type="compositionally biased region" description="Basic and acidic residues" evidence="10">
    <location>
        <begin position="668"/>
        <end position="681"/>
    </location>
</feature>
<dbReference type="EMBL" id="FOBH01000002">
    <property type="protein sequence ID" value="SEK58231.1"/>
    <property type="molecule type" value="Genomic_DNA"/>
</dbReference>
<dbReference type="GO" id="GO:0015232">
    <property type="term" value="F:heme transmembrane transporter activity"/>
    <property type="evidence" value="ECO:0007669"/>
    <property type="project" value="InterPro"/>
</dbReference>
<dbReference type="InterPro" id="IPR032523">
    <property type="entry name" value="CcmF_C"/>
</dbReference>
<keyword evidence="4" id="KW-0997">Cell inner membrane</keyword>
<feature type="region of interest" description="Disordered" evidence="10">
    <location>
        <begin position="668"/>
        <end position="700"/>
    </location>
</feature>
<keyword evidence="5 11" id="KW-0812">Transmembrane</keyword>
<evidence type="ECO:0000256" key="11">
    <source>
        <dbReference type="SAM" id="Phobius"/>
    </source>
</evidence>
<comment type="function">
    <text evidence="9">Required for the biogenesis of c-type cytochromes. Possible subunit of a heme lyase.</text>
</comment>
<feature type="transmembrane region" description="Helical" evidence="11">
    <location>
        <begin position="450"/>
        <end position="468"/>
    </location>
</feature>
<keyword evidence="3" id="KW-1003">Cell membrane</keyword>
<dbReference type="GO" id="GO:0017004">
    <property type="term" value="P:cytochrome complex assembly"/>
    <property type="evidence" value="ECO:0007669"/>
    <property type="project" value="UniProtKB-KW"/>
</dbReference>
<feature type="transmembrane region" description="Helical" evidence="11">
    <location>
        <begin position="146"/>
        <end position="167"/>
    </location>
</feature>
<dbReference type="InterPro" id="IPR003568">
    <property type="entry name" value="Cyt_c_biogenesis_CcmF"/>
</dbReference>
<evidence type="ECO:0000256" key="10">
    <source>
        <dbReference type="SAM" id="MobiDB-lite"/>
    </source>
</evidence>
<feature type="transmembrane region" description="Helical" evidence="11">
    <location>
        <begin position="299"/>
        <end position="317"/>
    </location>
</feature>
<dbReference type="GO" id="GO:0005886">
    <property type="term" value="C:plasma membrane"/>
    <property type="evidence" value="ECO:0007669"/>
    <property type="project" value="UniProtKB-SubCell"/>
</dbReference>
<feature type="transmembrane region" description="Helical" evidence="11">
    <location>
        <begin position="644"/>
        <end position="661"/>
    </location>
</feature>
<organism evidence="14 15">
    <name type="scientific">Nitrosovibrio tenuis</name>
    <dbReference type="NCBI Taxonomy" id="1233"/>
    <lineage>
        <taxon>Bacteria</taxon>
        <taxon>Pseudomonadati</taxon>
        <taxon>Pseudomonadota</taxon>
        <taxon>Betaproteobacteria</taxon>
        <taxon>Nitrosomonadales</taxon>
        <taxon>Nitrosomonadaceae</taxon>
        <taxon>Nitrosovibrio</taxon>
    </lineage>
</organism>
<evidence type="ECO:0000259" key="13">
    <source>
        <dbReference type="Pfam" id="PF16327"/>
    </source>
</evidence>
<feature type="transmembrane region" description="Helical" evidence="11">
    <location>
        <begin position="474"/>
        <end position="495"/>
    </location>
</feature>
<evidence type="ECO:0000256" key="1">
    <source>
        <dbReference type="ARBA" id="ARBA00004429"/>
    </source>
</evidence>
<dbReference type="Pfam" id="PF01578">
    <property type="entry name" value="Cytochrom_C_asm"/>
    <property type="match status" value="1"/>
</dbReference>
<name>A0A1H7I6R9_9PROT</name>
<proteinExistence type="inferred from homology"/>
<feature type="transmembrane region" description="Helical" evidence="11">
    <location>
        <begin position="66"/>
        <end position="87"/>
    </location>
</feature>
<evidence type="ECO:0000313" key="15">
    <source>
        <dbReference type="Proteomes" id="UP000198620"/>
    </source>
</evidence>
<dbReference type="Proteomes" id="UP000198620">
    <property type="component" value="Unassembled WGS sequence"/>
</dbReference>
<dbReference type="PANTHER" id="PTHR43653">
    <property type="entry name" value="CYTOCHROME C ASSEMBLY PROTEIN-RELATED"/>
    <property type="match status" value="1"/>
</dbReference>
<dbReference type="PRINTS" id="PR01410">
    <property type="entry name" value="CCBIOGENESIS"/>
</dbReference>
<sequence>MDPSKLNRDTASLFPSFHSLSKSPTMIPELGNFALILALLLALIQGTLPIIGAARGIPSWMALARPVVQGQFVFVAIAFFCLAYSFVTSDFSVINVVQNSNSKLPLQYRFAATWGSHEGSLLLWTMMLATWSVAVSIFSRHLPNDMVARVLGVMGLVSVGFLIFMLFTSNPFERMLPGAVEGSDLNPLLQDPGMVFHPPMLYMGYVGFSVAFAFAISALLSGRMDATWARWSRPWTTVAWLFLTIGIMMGSWWAYYELGWGGWWFWDPVENASFMPWLVGTALVHSLAVTEKRGSFKSWTVLLAICAFSLSLLGTFLVRSGVLTSVHAFATDPKRGIFILSFLVIIVGGSLLLFAWRAPKIGLGGKFELVSRESMLLANNLLMMVAAGSVLLGTLYPLFMDALDLGKISVGPPYFEAVFVPLMTPAVFLIGLGPLARWKQANLPELAIRLRWAFVVSLVTALLMPFVMGEWKPFVSFGLLMAFWVIASVIVSLIHRLRSSGREGLFAKLAAQSRSYYGMHAAHLGIAVFIIGVTLVGGYETEKDVRMEIGDTVAVGGYSFRFNGATKAPGPNYMADIGNVDVLRNGEKVNVLEPEKRTYNASGMAMTEAAIDTGILRDLYVALGEPLENGAWIIRVYHKPFVDWIWFGCMLMAFGGFLAVTDRRYRLSSGKQREPVEEKKAAGKPGKAPAAPLIARSKKA</sequence>
<dbReference type="STRING" id="1233.SAMN05216387_10277"/>
<dbReference type="InterPro" id="IPR002541">
    <property type="entry name" value="Cyt_c_assembly"/>
</dbReference>
<reference evidence="14 15" key="1">
    <citation type="submission" date="2016-10" db="EMBL/GenBank/DDBJ databases">
        <authorList>
            <person name="de Groot N.N."/>
        </authorList>
    </citation>
    <scope>NUCLEOTIDE SEQUENCE [LARGE SCALE GENOMIC DNA]</scope>
    <source>
        <strain evidence="14 15">Nv1</strain>
    </source>
</reference>
<evidence type="ECO:0000256" key="4">
    <source>
        <dbReference type="ARBA" id="ARBA00022519"/>
    </source>
</evidence>
<keyword evidence="8 11" id="KW-0472">Membrane</keyword>
<evidence type="ECO:0000259" key="12">
    <source>
        <dbReference type="Pfam" id="PF01578"/>
    </source>
</evidence>
<feature type="transmembrane region" description="Helical" evidence="11">
    <location>
        <begin position="33"/>
        <end position="54"/>
    </location>
</feature>